<proteinExistence type="predicted"/>
<name>A0ABD6EMQ5_9BILA</name>
<dbReference type="EMBL" id="JBGFUD010002402">
    <property type="protein sequence ID" value="MFH4977565.1"/>
    <property type="molecule type" value="Genomic_DNA"/>
</dbReference>
<evidence type="ECO:0000313" key="2">
    <source>
        <dbReference type="Proteomes" id="UP001608902"/>
    </source>
</evidence>
<sequence length="129" mass="14907">MVPETVKNKEDAAHNIIYCHHLYPFVFHSVSVEPSFQPVTPVTCAKKNVILLEQERRFSVHSKSTMGAIQCSQKNARNNSKGKKSGDWYIDLSFFRQHNTGRMIRIMTEQHFLKLSNRSFSELFCNTSV</sequence>
<protein>
    <submittedName>
        <fullName evidence="1">Uncharacterized protein</fullName>
    </submittedName>
</protein>
<keyword evidence="2" id="KW-1185">Reference proteome</keyword>
<dbReference type="Proteomes" id="UP001608902">
    <property type="component" value="Unassembled WGS sequence"/>
</dbReference>
<gene>
    <name evidence="1" type="ORF">AB6A40_004274</name>
</gene>
<organism evidence="1 2">
    <name type="scientific">Gnathostoma spinigerum</name>
    <dbReference type="NCBI Taxonomy" id="75299"/>
    <lineage>
        <taxon>Eukaryota</taxon>
        <taxon>Metazoa</taxon>
        <taxon>Ecdysozoa</taxon>
        <taxon>Nematoda</taxon>
        <taxon>Chromadorea</taxon>
        <taxon>Rhabditida</taxon>
        <taxon>Spirurina</taxon>
        <taxon>Gnathostomatomorpha</taxon>
        <taxon>Gnathostomatoidea</taxon>
        <taxon>Gnathostomatidae</taxon>
        <taxon>Gnathostoma</taxon>
    </lineage>
</organism>
<comment type="caution">
    <text evidence="1">The sequence shown here is derived from an EMBL/GenBank/DDBJ whole genome shotgun (WGS) entry which is preliminary data.</text>
</comment>
<accession>A0ABD6EMQ5</accession>
<dbReference type="AlphaFoldDB" id="A0ABD6EMQ5"/>
<reference evidence="1 2" key="1">
    <citation type="submission" date="2024-08" db="EMBL/GenBank/DDBJ databases">
        <title>Gnathostoma spinigerum genome.</title>
        <authorList>
            <person name="Gonzalez-Bertolin B."/>
            <person name="Monzon S."/>
            <person name="Zaballos A."/>
            <person name="Jimenez P."/>
            <person name="Dekumyoy P."/>
            <person name="Varona S."/>
            <person name="Cuesta I."/>
            <person name="Sumanam S."/>
            <person name="Adisakwattana P."/>
            <person name="Gasser R.B."/>
            <person name="Hernandez-Gonzalez A."/>
            <person name="Young N.D."/>
            <person name="Perteguer M.J."/>
        </authorList>
    </citation>
    <scope>NUCLEOTIDE SEQUENCE [LARGE SCALE GENOMIC DNA]</scope>
    <source>
        <strain evidence="1">AL3</strain>
        <tissue evidence="1">Liver</tissue>
    </source>
</reference>
<evidence type="ECO:0000313" key="1">
    <source>
        <dbReference type="EMBL" id="MFH4977565.1"/>
    </source>
</evidence>